<dbReference type="GeneID" id="10835376"/>
<evidence type="ECO:0000313" key="2">
    <source>
        <dbReference type="EMBL" id="MTR62149.1"/>
    </source>
</evidence>
<reference evidence="3 4" key="1">
    <citation type="journal article" date="2019" name="Nat. Med.">
        <title>A library of human gut bacterial isolates paired with longitudinal multiomics data enables mechanistic microbiome research.</title>
        <authorList>
            <person name="Poyet M."/>
            <person name="Groussin M."/>
            <person name="Gibbons S.M."/>
            <person name="Avila-Pacheco J."/>
            <person name="Jiang X."/>
            <person name="Kearney S.M."/>
            <person name="Perrotta A.R."/>
            <person name="Berdy B."/>
            <person name="Zhao S."/>
            <person name="Lieberman T.D."/>
            <person name="Swanson P.K."/>
            <person name="Smith M."/>
            <person name="Roesemann S."/>
            <person name="Alexander J.E."/>
            <person name="Rich S.A."/>
            <person name="Livny J."/>
            <person name="Vlamakis H."/>
            <person name="Clish C."/>
            <person name="Bullock K."/>
            <person name="Deik A."/>
            <person name="Scott J."/>
            <person name="Pierce K.A."/>
            <person name="Xavier R.J."/>
            <person name="Alm E.J."/>
        </authorList>
    </citation>
    <scope>NUCLEOTIDE SEQUENCE [LARGE SCALE GENOMIC DNA]</scope>
    <source>
        <strain evidence="2 4">BIOML-A10</strain>
        <strain evidence="1 3">BIOML-A18</strain>
    </source>
</reference>
<dbReference type="AlphaFoldDB" id="A0A6I3NYR7"/>
<evidence type="ECO:0000313" key="1">
    <source>
        <dbReference type="EMBL" id="MTR40462.1"/>
    </source>
</evidence>
<dbReference type="Proteomes" id="UP000462658">
    <property type="component" value="Unassembled WGS sequence"/>
</dbReference>
<dbReference type="RefSeq" id="WP_013903887.1">
    <property type="nucleotide sequence ID" value="NZ_CABIWQ010000001.1"/>
</dbReference>
<proteinExistence type="predicted"/>
<evidence type="ECO:0000313" key="4">
    <source>
        <dbReference type="Proteomes" id="UP000462658"/>
    </source>
</evidence>
<protein>
    <submittedName>
        <fullName evidence="1">3-hydroxyacyl-ACP dehydratase</fullName>
    </submittedName>
</protein>
<comment type="caution">
    <text evidence="1">The sequence shown here is derived from an EMBL/GenBank/DDBJ whole genome shotgun (WGS) entry which is preliminary data.</text>
</comment>
<evidence type="ECO:0000313" key="3">
    <source>
        <dbReference type="Proteomes" id="UP000430295"/>
    </source>
</evidence>
<dbReference type="EMBL" id="WMZA01000001">
    <property type="protein sequence ID" value="MTR62149.1"/>
    <property type="molecule type" value="Genomic_DNA"/>
</dbReference>
<accession>A0A6I3NYR7</accession>
<dbReference type="Proteomes" id="UP000430295">
    <property type="component" value="Unassembled WGS sequence"/>
</dbReference>
<organism evidence="1 3">
    <name type="scientific">Streptococcus parasanguinis</name>
    <dbReference type="NCBI Taxonomy" id="1318"/>
    <lineage>
        <taxon>Bacteria</taxon>
        <taxon>Bacillati</taxon>
        <taxon>Bacillota</taxon>
        <taxon>Bacilli</taxon>
        <taxon>Lactobacillales</taxon>
        <taxon>Streptococcaceae</taxon>
        <taxon>Streptococcus</taxon>
    </lineage>
</organism>
<dbReference type="EMBL" id="WMYS01000001">
    <property type="protein sequence ID" value="MTR40462.1"/>
    <property type="molecule type" value="Genomic_DNA"/>
</dbReference>
<gene>
    <name evidence="1" type="ORF">GMC75_01865</name>
    <name evidence="2" type="ORF">GMC80_01970</name>
</gene>
<name>A0A6I3NYR7_STRPA</name>
<sequence length="41" mass="4818">MDITTKFDRIKDILGCADGRYFGTGYTQVKYFQKVKYIAFD</sequence>